<keyword evidence="2" id="KW-1185">Reference proteome</keyword>
<evidence type="ECO:0000313" key="3">
    <source>
        <dbReference type="WBParaSite" id="Hba_09985"/>
    </source>
</evidence>
<feature type="compositionally biased region" description="Basic and acidic residues" evidence="1">
    <location>
        <begin position="81"/>
        <end position="94"/>
    </location>
</feature>
<sequence length="129" mass="14654">MNCSTFYFHALLGRRIGSIQEPKGVSISFSFFLPNSSYRMLRNNCHPKKLFLIIYCAYVQSRLRYGIGLGGGFGYSRHKSQKTEPTHLSAERSRNVQTYPTLLPKERRELSAETKALALQRPNANAPAQ</sequence>
<proteinExistence type="predicted"/>
<dbReference type="AlphaFoldDB" id="A0A1I7WXT5"/>
<dbReference type="Proteomes" id="UP000095283">
    <property type="component" value="Unplaced"/>
</dbReference>
<name>A0A1I7WXT5_HETBA</name>
<reference evidence="3" key="1">
    <citation type="submission" date="2016-11" db="UniProtKB">
        <authorList>
            <consortium name="WormBaseParasite"/>
        </authorList>
    </citation>
    <scope>IDENTIFICATION</scope>
</reference>
<evidence type="ECO:0000256" key="1">
    <source>
        <dbReference type="SAM" id="MobiDB-lite"/>
    </source>
</evidence>
<dbReference type="WBParaSite" id="Hba_09985">
    <property type="protein sequence ID" value="Hba_09985"/>
    <property type="gene ID" value="Hba_09985"/>
</dbReference>
<accession>A0A1I7WXT5</accession>
<evidence type="ECO:0000313" key="2">
    <source>
        <dbReference type="Proteomes" id="UP000095283"/>
    </source>
</evidence>
<protein>
    <submittedName>
        <fullName evidence="3">Secreted protein</fullName>
    </submittedName>
</protein>
<feature type="region of interest" description="Disordered" evidence="1">
    <location>
        <begin position="78"/>
        <end position="104"/>
    </location>
</feature>
<organism evidence="2 3">
    <name type="scientific">Heterorhabditis bacteriophora</name>
    <name type="common">Entomopathogenic nematode worm</name>
    <dbReference type="NCBI Taxonomy" id="37862"/>
    <lineage>
        <taxon>Eukaryota</taxon>
        <taxon>Metazoa</taxon>
        <taxon>Ecdysozoa</taxon>
        <taxon>Nematoda</taxon>
        <taxon>Chromadorea</taxon>
        <taxon>Rhabditida</taxon>
        <taxon>Rhabditina</taxon>
        <taxon>Rhabditomorpha</taxon>
        <taxon>Strongyloidea</taxon>
        <taxon>Heterorhabditidae</taxon>
        <taxon>Heterorhabditis</taxon>
    </lineage>
</organism>